<evidence type="ECO:0000256" key="1">
    <source>
        <dbReference type="SAM" id="MobiDB-lite"/>
    </source>
</evidence>
<evidence type="ECO:0000313" key="3">
    <source>
        <dbReference type="Proteomes" id="UP000799767"/>
    </source>
</evidence>
<gene>
    <name evidence="2" type="ORF">BDY17DRAFT_131217</name>
</gene>
<organism evidence="2 3">
    <name type="scientific">Neohortaea acidophila</name>
    <dbReference type="NCBI Taxonomy" id="245834"/>
    <lineage>
        <taxon>Eukaryota</taxon>
        <taxon>Fungi</taxon>
        <taxon>Dikarya</taxon>
        <taxon>Ascomycota</taxon>
        <taxon>Pezizomycotina</taxon>
        <taxon>Dothideomycetes</taxon>
        <taxon>Dothideomycetidae</taxon>
        <taxon>Mycosphaerellales</taxon>
        <taxon>Teratosphaeriaceae</taxon>
        <taxon>Neohortaea</taxon>
    </lineage>
</organism>
<dbReference type="AlphaFoldDB" id="A0A6A6PXW3"/>
<feature type="compositionally biased region" description="Basic and acidic residues" evidence="1">
    <location>
        <begin position="18"/>
        <end position="66"/>
    </location>
</feature>
<dbReference type="GeneID" id="54470415"/>
<name>A0A6A6PXW3_9PEZI</name>
<dbReference type="Proteomes" id="UP000799767">
    <property type="component" value="Unassembled WGS sequence"/>
</dbReference>
<evidence type="ECO:0000313" key="2">
    <source>
        <dbReference type="EMBL" id="KAF2484574.1"/>
    </source>
</evidence>
<feature type="compositionally biased region" description="Basic and acidic residues" evidence="1">
    <location>
        <begin position="1"/>
        <end position="10"/>
    </location>
</feature>
<feature type="region of interest" description="Disordered" evidence="1">
    <location>
        <begin position="1"/>
        <end position="77"/>
    </location>
</feature>
<accession>A0A6A6PXW3</accession>
<dbReference type="RefSeq" id="XP_033591143.1">
    <property type="nucleotide sequence ID" value="XM_033729413.1"/>
</dbReference>
<dbReference type="EMBL" id="MU001634">
    <property type="protein sequence ID" value="KAF2484574.1"/>
    <property type="molecule type" value="Genomic_DNA"/>
</dbReference>
<reference evidence="2" key="1">
    <citation type="journal article" date="2020" name="Stud. Mycol.">
        <title>101 Dothideomycetes genomes: a test case for predicting lifestyles and emergence of pathogens.</title>
        <authorList>
            <person name="Haridas S."/>
            <person name="Albert R."/>
            <person name="Binder M."/>
            <person name="Bloem J."/>
            <person name="Labutti K."/>
            <person name="Salamov A."/>
            <person name="Andreopoulos B."/>
            <person name="Baker S."/>
            <person name="Barry K."/>
            <person name="Bills G."/>
            <person name="Bluhm B."/>
            <person name="Cannon C."/>
            <person name="Castanera R."/>
            <person name="Culley D."/>
            <person name="Daum C."/>
            <person name="Ezra D."/>
            <person name="Gonzalez J."/>
            <person name="Henrissat B."/>
            <person name="Kuo A."/>
            <person name="Liang C."/>
            <person name="Lipzen A."/>
            <person name="Lutzoni F."/>
            <person name="Magnuson J."/>
            <person name="Mondo S."/>
            <person name="Nolan M."/>
            <person name="Ohm R."/>
            <person name="Pangilinan J."/>
            <person name="Park H.-J."/>
            <person name="Ramirez L."/>
            <person name="Alfaro M."/>
            <person name="Sun H."/>
            <person name="Tritt A."/>
            <person name="Yoshinaga Y."/>
            <person name="Zwiers L.-H."/>
            <person name="Turgeon B."/>
            <person name="Goodwin S."/>
            <person name="Spatafora J."/>
            <person name="Crous P."/>
            <person name="Grigoriev I."/>
        </authorList>
    </citation>
    <scope>NUCLEOTIDE SEQUENCE</scope>
    <source>
        <strain evidence="2">CBS 113389</strain>
    </source>
</reference>
<protein>
    <submittedName>
        <fullName evidence="2">Uncharacterized protein</fullName>
    </submittedName>
</protein>
<keyword evidence="3" id="KW-1185">Reference proteome</keyword>
<proteinExistence type="predicted"/>
<sequence>MRSVWGKDDNASSGASRDGGKAVGGEREARGKDWRGWHTDSLLRKPRKEAGDDERKLISDADERSRWTTLPAPRNTRHGLRLAVPLATAAPGYTLIGLAGKAKPRRC</sequence>